<comment type="similarity">
    <text evidence="1">Belongs to the sulfatase family.</text>
</comment>
<dbReference type="EMBL" id="VNJI01000003">
    <property type="protein sequence ID" value="TVY11315.1"/>
    <property type="molecule type" value="Genomic_DNA"/>
</dbReference>
<evidence type="ECO:0000256" key="1">
    <source>
        <dbReference type="ARBA" id="ARBA00008779"/>
    </source>
</evidence>
<evidence type="ECO:0000256" key="4">
    <source>
        <dbReference type="ARBA" id="ARBA00022837"/>
    </source>
</evidence>
<comment type="caution">
    <text evidence="6">The sequence shown here is derived from an EMBL/GenBank/DDBJ whole genome shotgun (WGS) entry which is preliminary data.</text>
</comment>
<dbReference type="Gene3D" id="3.40.720.10">
    <property type="entry name" value="Alkaline Phosphatase, subunit A"/>
    <property type="match status" value="1"/>
</dbReference>
<dbReference type="SUPFAM" id="SSF53649">
    <property type="entry name" value="Alkaline phosphatase-like"/>
    <property type="match status" value="1"/>
</dbReference>
<dbReference type="InterPro" id="IPR050738">
    <property type="entry name" value="Sulfatase"/>
</dbReference>
<dbReference type="PANTHER" id="PTHR42693">
    <property type="entry name" value="ARYLSULFATASE FAMILY MEMBER"/>
    <property type="match status" value="1"/>
</dbReference>
<dbReference type="GO" id="GO:0016740">
    <property type="term" value="F:transferase activity"/>
    <property type="evidence" value="ECO:0007669"/>
    <property type="project" value="UniProtKB-KW"/>
</dbReference>
<dbReference type="RefSeq" id="WP_144843247.1">
    <property type="nucleotide sequence ID" value="NZ_VNJI01000003.1"/>
</dbReference>
<evidence type="ECO:0000259" key="5">
    <source>
        <dbReference type="Pfam" id="PF00884"/>
    </source>
</evidence>
<evidence type="ECO:0000256" key="2">
    <source>
        <dbReference type="ARBA" id="ARBA00022723"/>
    </source>
</evidence>
<evidence type="ECO:0000313" key="6">
    <source>
        <dbReference type="EMBL" id="TVY11315.1"/>
    </source>
</evidence>
<reference evidence="6 7" key="1">
    <citation type="submission" date="2019-07" db="EMBL/GenBank/DDBJ databases">
        <authorList>
            <person name="Kim J."/>
        </authorList>
    </citation>
    <scope>NUCLEOTIDE SEQUENCE [LARGE SCALE GENOMIC DNA]</scope>
    <source>
        <strain evidence="6 7">JC52</strain>
    </source>
</reference>
<dbReference type="GO" id="GO:0046872">
    <property type="term" value="F:metal ion binding"/>
    <property type="evidence" value="ECO:0007669"/>
    <property type="project" value="UniProtKB-KW"/>
</dbReference>
<proteinExistence type="inferred from homology"/>
<dbReference type="Pfam" id="PF00884">
    <property type="entry name" value="Sulfatase"/>
    <property type="match status" value="1"/>
</dbReference>
<name>A0A559KGQ8_9BACL</name>
<dbReference type="InterPro" id="IPR000917">
    <property type="entry name" value="Sulfatase_N"/>
</dbReference>
<dbReference type="GO" id="GO:0004065">
    <property type="term" value="F:arylsulfatase activity"/>
    <property type="evidence" value="ECO:0007669"/>
    <property type="project" value="TreeGrafter"/>
</dbReference>
<organism evidence="6 7">
    <name type="scientific">Paenibacillus cremeus</name>
    <dbReference type="NCBI Taxonomy" id="2163881"/>
    <lineage>
        <taxon>Bacteria</taxon>
        <taxon>Bacillati</taxon>
        <taxon>Bacillota</taxon>
        <taxon>Bacilli</taxon>
        <taxon>Bacillales</taxon>
        <taxon>Paenibacillaceae</taxon>
        <taxon>Paenibacillus</taxon>
    </lineage>
</organism>
<dbReference type="Proteomes" id="UP000317036">
    <property type="component" value="Unassembled WGS sequence"/>
</dbReference>
<keyword evidence="3 6" id="KW-0378">Hydrolase</keyword>
<keyword evidence="4" id="KW-0106">Calcium</keyword>
<gene>
    <name evidence="6" type="ORF">FPZ49_03530</name>
</gene>
<dbReference type="InterPro" id="IPR024607">
    <property type="entry name" value="Sulfatase_CS"/>
</dbReference>
<dbReference type="InterPro" id="IPR017850">
    <property type="entry name" value="Alkaline_phosphatase_core_sf"/>
</dbReference>
<keyword evidence="7" id="KW-1185">Reference proteome</keyword>
<evidence type="ECO:0000313" key="7">
    <source>
        <dbReference type="Proteomes" id="UP000317036"/>
    </source>
</evidence>
<accession>A0A559KGQ8</accession>
<dbReference type="PROSITE" id="PS00149">
    <property type="entry name" value="SULFATASE_2"/>
    <property type="match status" value="1"/>
</dbReference>
<dbReference type="PROSITE" id="PS00523">
    <property type="entry name" value="SULFATASE_1"/>
    <property type="match status" value="1"/>
</dbReference>
<sequence>MAGTKNIILLMTDQLRLDYVSFHGKGKLHTPNIDRIAEGVGFTRCVSVNPICTPARCALLTGKYTHQIGMLSMSGDLSLQHPTYAQALQKAGYYTAGIGKFHWLQGWPFSTKRGQGHDLVGLKEEIRRYGFDTVWEVAGKQLAQKNYCDYCHYLADKGLLEHYRDFVQAYGKNEKMAEKQQFIGKPSPLPEEDYVDIVIGDHIVKQIESRPADRPFFIFGSFVSPHPPYDPPQSYLDRVAYEETDDFIPDGPQMLSHEAKQRLYSLRQAYKAMILLIDDQIGRILAKLEEEQLLDDTVILFTSDHGEMMGDHMRVAKQLPYWQSATVPTAIRHPDYLQGQVTDTPVELIDLTATILDIAGLDPKQALSKAWPAYHSVVPARSLLPIMTGEQERIRPYAFSESDGPGGRWQMVQNEACKYVRYLNYEWSEGGEGSGPVELFFDLVTDPQEETNRIGDPDYAAEIARCRSYREYILDTTPPAQQRWAPVLDPTQTL</sequence>
<dbReference type="AlphaFoldDB" id="A0A559KGQ8"/>
<feature type="domain" description="Sulfatase N-terminal" evidence="5">
    <location>
        <begin position="5"/>
        <end position="360"/>
    </location>
</feature>
<keyword evidence="6" id="KW-0808">Transferase</keyword>
<dbReference type="OrthoDB" id="9762324at2"/>
<keyword evidence="2" id="KW-0479">Metal-binding</keyword>
<dbReference type="PANTHER" id="PTHR42693:SF53">
    <property type="entry name" value="ENDO-4-O-SULFATASE"/>
    <property type="match status" value="1"/>
</dbReference>
<protein>
    <submittedName>
        <fullName evidence="6">Sulfatase-like hydrolase/transferase</fullName>
    </submittedName>
</protein>
<evidence type="ECO:0000256" key="3">
    <source>
        <dbReference type="ARBA" id="ARBA00022801"/>
    </source>
</evidence>